<reference evidence="1" key="1">
    <citation type="submission" date="2015-12" db="EMBL/GenBank/DDBJ databases">
        <title>Update maize B73 reference genome by single molecule sequencing technologies.</title>
        <authorList>
            <consortium name="Maize Genome Sequencing Project"/>
            <person name="Ware D."/>
        </authorList>
    </citation>
    <scope>NUCLEOTIDE SEQUENCE</scope>
    <source>
        <tissue evidence="1">Seedling</tissue>
    </source>
</reference>
<name>A0A1D6M4W1_MAIZE</name>
<sequence>MWKESEPDSSGASWLQMLACARWRSSSGRCVRMGGHQLHGRPTIALPQLQIQISMKCLWEWSERQGQGCMGLEVRRCKKRQGQHTWCPDRKVIKTIKRWNAHG</sequence>
<dbReference type="EMBL" id="CM000782">
    <property type="protein sequence ID" value="AQK86156.1"/>
    <property type="molecule type" value="Genomic_DNA"/>
</dbReference>
<dbReference type="AlphaFoldDB" id="A0A1D6M4W1"/>
<organism evidence="1">
    <name type="scientific">Zea mays</name>
    <name type="common">Maize</name>
    <dbReference type="NCBI Taxonomy" id="4577"/>
    <lineage>
        <taxon>Eukaryota</taxon>
        <taxon>Viridiplantae</taxon>
        <taxon>Streptophyta</taxon>
        <taxon>Embryophyta</taxon>
        <taxon>Tracheophyta</taxon>
        <taxon>Spermatophyta</taxon>
        <taxon>Magnoliopsida</taxon>
        <taxon>Liliopsida</taxon>
        <taxon>Poales</taxon>
        <taxon>Poaceae</taxon>
        <taxon>PACMAD clade</taxon>
        <taxon>Panicoideae</taxon>
        <taxon>Andropogonodae</taxon>
        <taxon>Andropogoneae</taxon>
        <taxon>Tripsacinae</taxon>
        <taxon>Zea</taxon>
    </lineage>
</organism>
<gene>
    <name evidence="1" type="ORF">ZEAMMB73_Zm00001d038257</name>
</gene>
<protein>
    <submittedName>
        <fullName evidence="1">Pentatricopeptide repeat-containing protein</fullName>
    </submittedName>
</protein>
<evidence type="ECO:0000313" key="1">
    <source>
        <dbReference type="EMBL" id="AQK86156.1"/>
    </source>
</evidence>
<proteinExistence type="predicted"/>
<accession>A0A1D6M4W1</accession>